<protein>
    <submittedName>
        <fullName evidence="2">ThuA domain-containing protein</fullName>
    </submittedName>
</protein>
<dbReference type="InterPro" id="IPR029062">
    <property type="entry name" value="Class_I_gatase-like"/>
</dbReference>
<keyword evidence="3" id="KW-1185">Reference proteome</keyword>
<reference evidence="2 3" key="1">
    <citation type="submission" date="2023-05" db="EMBL/GenBank/DDBJ databases">
        <title>A new hyperthermophilic archaea 'Ignisphaera cupida' sp. nov. and description of the family 'Ignisphaeraceae' fam. nov.</title>
        <authorList>
            <person name="Podosokorskaya O.A."/>
            <person name="Elcheninov A.G."/>
            <person name="Klukina A."/>
            <person name="Merkel A.Y."/>
        </authorList>
    </citation>
    <scope>NUCLEOTIDE SEQUENCE [LARGE SCALE GENOMIC DNA]</scope>
    <source>
        <strain evidence="2 3">4213-co</strain>
    </source>
</reference>
<dbReference type="PANTHER" id="PTHR40469">
    <property type="entry name" value="SECRETED GLYCOSYL HYDROLASE"/>
    <property type="match status" value="1"/>
</dbReference>
<dbReference type="Pfam" id="PF06283">
    <property type="entry name" value="ThuA"/>
    <property type="match status" value="1"/>
</dbReference>
<dbReference type="AlphaFoldDB" id="A0ABD4ZAY3"/>
<evidence type="ECO:0000313" key="3">
    <source>
        <dbReference type="Proteomes" id="UP001529235"/>
    </source>
</evidence>
<dbReference type="PANTHER" id="PTHR40469:SF2">
    <property type="entry name" value="GALACTOSE-BINDING DOMAIN-LIKE SUPERFAMILY PROTEIN"/>
    <property type="match status" value="1"/>
</dbReference>
<dbReference type="Proteomes" id="UP001529235">
    <property type="component" value="Unassembled WGS sequence"/>
</dbReference>
<name>A0ABD4ZAY3_9CREN</name>
<comment type="caution">
    <text evidence="2">The sequence shown here is derived from an EMBL/GenBank/DDBJ whole genome shotgun (WGS) entry which is preliminary data.</text>
</comment>
<gene>
    <name evidence="2" type="ORF">QPL79_08770</name>
</gene>
<dbReference type="SUPFAM" id="SSF52317">
    <property type="entry name" value="Class I glutamine amidotransferase-like"/>
    <property type="match status" value="1"/>
</dbReference>
<dbReference type="EMBL" id="JASNVW010000009">
    <property type="protein sequence ID" value="MDK6029455.1"/>
    <property type="molecule type" value="Genomic_DNA"/>
</dbReference>
<organism evidence="2 3">
    <name type="scientific">Ignisphaera cupida</name>
    <dbReference type="NCBI Taxonomy" id="3050454"/>
    <lineage>
        <taxon>Archaea</taxon>
        <taxon>Thermoproteota</taxon>
        <taxon>Thermoprotei</taxon>
        <taxon>Desulfurococcales</taxon>
        <taxon>Desulfurococcaceae</taxon>
        <taxon>Ignisphaera</taxon>
    </lineage>
</organism>
<sequence>MRKLFVFTFSADYRHSYIVTAIEVLTRLGEKTRLFDVYATEEMADFNRNFLRNFDGVMFLISGDVPFSDEQKELLIDFVTSGGGFVGVHNAAAALYSFARYGEMLGGYFHSHPWVQEALFIVEDQNHPSTRHLPRRFKAFEEIYLFKNWIGRNRTKVLISLDISSVDLSKAPKEIQDYPIAWCHRYGGGKVFYTAFGHLSSRWREEWFQKHVLGGIQWVLEKE</sequence>
<dbReference type="InterPro" id="IPR029010">
    <property type="entry name" value="ThuA-like"/>
</dbReference>
<feature type="domain" description="ThuA-like" evidence="1">
    <location>
        <begin position="4"/>
        <end position="219"/>
    </location>
</feature>
<evidence type="ECO:0000313" key="2">
    <source>
        <dbReference type="EMBL" id="MDK6029455.1"/>
    </source>
</evidence>
<accession>A0ABD4ZAY3</accession>
<proteinExistence type="predicted"/>
<dbReference type="Gene3D" id="3.40.50.880">
    <property type="match status" value="1"/>
</dbReference>
<dbReference type="RefSeq" id="WP_285274442.1">
    <property type="nucleotide sequence ID" value="NZ_JASNVW010000009.1"/>
</dbReference>
<evidence type="ECO:0000259" key="1">
    <source>
        <dbReference type="Pfam" id="PF06283"/>
    </source>
</evidence>